<dbReference type="EMBL" id="CM015720">
    <property type="protein sequence ID" value="KAF3693548.1"/>
    <property type="molecule type" value="Genomic_DNA"/>
</dbReference>
<gene>
    <name evidence="1" type="ORF">EXN66_Car009224</name>
</gene>
<dbReference type="Proteomes" id="UP000503349">
    <property type="component" value="Chromosome 9"/>
</dbReference>
<name>A0A6G1PU89_CHAAH</name>
<evidence type="ECO:0000313" key="2">
    <source>
        <dbReference type="Proteomes" id="UP000503349"/>
    </source>
</evidence>
<reference evidence="2" key="2">
    <citation type="submission" date="2019-02" db="EMBL/GenBank/DDBJ databases">
        <title>Opniocepnalus argus Var Kimnra genome.</title>
        <authorList>
            <person name="Zhou C."/>
            <person name="Xiao S."/>
        </authorList>
    </citation>
    <scope>NUCLEOTIDE SEQUENCE [LARGE SCALE GENOMIC DNA]</scope>
</reference>
<proteinExistence type="predicted"/>
<reference evidence="1 2" key="1">
    <citation type="submission" date="2019-02" db="EMBL/GenBank/DDBJ databases">
        <title>Opniocepnalus argus genome.</title>
        <authorList>
            <person name="Zhou C."/>
            <person name="Xiao S."/>
        </authorList>
    </citation>
    <scope>NUCLEOTIDE SEQUENCE [LARGE SCALE GENOMIC DNA]</scope>
    <source>
        <strain evidence="1">OARG1902GOOAL</strain>
        <tissue evidence="1">Muscle</tissue>
    </source>
</reference>
<keyword evidence="2" id="KW-1185">Reference proteome</keyword>
<evidence type="ECO:0000313" key="1">
    <source>
        <dbReference type="EMBL" id="KAF3693548.1"/>
    </source>
</evidence>
<dbReference type="AlphaFoldDB" id="A0A6G1PU89"/>
<protein>
    <submittedName>
        <fullName evidence="1">Uncharacterized protein</fullName>
    </submittedName>
</protein>
<organism evidence="1 2">
    <name type="scientific">Channa argus</name>
    <name type="common">Northern snakehead</name>
    <name type="synonym">Ophicephalus argus</name>
    <dbReference type="NCBI Taxonomy" id="215402"/>
    <lineage>
        <taxon>Eukaryota</taxon>
        <taxon>Metazoa</taxon>
        <taxon>Chordata</taxon>
        <taxon>Craniata</taxon>
        <taxon>Vertebrata</taxon>
        <taxon>Euteleostomi</taxon>
        <taxon>Actinopterygii</taxon>
        <taxon>Neopterygii</taxon>
        <taxon>Teleostei</taxon>
        <taxon>Neoteleostei</taxon>
        <taxon>Acanthomorphata</taxon>
        <taxon>Anabantaria</taxon>
        <taxon>Anabantiformes</taxon>
        <taxon>Channoidei</taxon>
        <taxon>Channidae</taxon>
        <taxon>Channa</taxon>
    </lineage>
</organism>
<sequence>MTASTRLGAEVEKQTKRQRRQCPEKPSCRELQLCGVKYLTMWVGEAYVVCVGPLSLNYVFLRVHTSEGCQKNIQRAKLKDAKAVQPLLPCGPQLLHLLISFNL</sequence>
<accession>A0A6G1PU89</accession>